<reference evidence="2 3" key="1">
    <citation type="submission" date="2021-06" db="EMBL/GenBank/DDBJ databases">
        <title>Caerostris extrusa draft genome.</title>
        <authorList>
            <person name="Kono N."/>
            <person name="Arakawa K."/>
        </authorList>
    </citation>
    <scope>NUCLEOTIDE SEQUENCE [LARGE SCALE GENOMIC DNA]</scope>
</reference>
<evidence type="ECO:0000313" key="3">
    <source>
        <dbReference type="Proteomes" id="UP001054945"/>
    </source>
</evidence>
<dbReference type="AlphaFoldDB" id="A0AAV4MJZ7"/>
<protein>
    <submittedName>
        <fullName evidence="2">Uncharacterized protein</fullName>
    </submittedName>
</protein>
<evidence type="ECO:0000256" key="1">
    <source>
        <dbReference type="SAM" id="MobiDB-lite"/>
    </source>
</evidence>
<sequence>MSVGLFCAGRLLLLRSPSKVPLSSSSPAAVYETFDGHHYSSETERQALMKMNEHLAFLRKRIHYAENDLKSVIASFDVGLRTATDVTNAQKMTDDARTELELSQKGGNSAINVDNKFSNLKVDEACNGDASYTPEPKLPPIMRKPGDNLKTKLADINTEFKGDVKIKLAGEYLKIFPKYIVQHRLITVFLRATNTEFFVITPKNQRPLKAVLKFRKIVILVFDLGYLLEIGCDSGIDQIDGLCEETIDYSHWGSIPDAITRLPSNPELMDTMCAVGAGPFQDHLKQPKTDDISKRRATSTHKL</sequence>
<comment type="caution">
    <text evidence="2">The sequence shown here is derived from an EMBL/GenBank/DDBJ whole genome shotgun (WGS) entry which is preliminary data.</text>
</comment>
<name>A0AAV4MJZ7_CAEEX</name>
<proteinExistence type="predicted"/>
<gene>
    <name evidence="2" type="ORF">CEXT_486771</name>
</gene>
<keyword evidence="3" id="KW-1185">Reference proteome</keyword>
<feature type="region of interest" description="Disordered" evidence="1">
    <location>
        <begin position="280"/>
        <end position="303"/>
    </location>
</feature>
<organism evidence="2 3">
    <name type="scientific">Caerostris extrusa</name>
    <name type="common">Bark spider</name>
    <name type="synonym">Caerostris bankana</name>
    <dbReference type="NCBI Taxonomy" id="172846"/>
    <lineage>
        <taxon>Eukaryota</taxon>
        <taxon>Metazoa</taxon>
        <taxon>Ecdysozoa</taxon>
        <taxon>Arthropoda</taxon>
        <taxon>Chelicerata</taxon>
        <taxon>Arachnida</taxon>
        <taxon>Araneae</taxon>
        <taxon>Araneomorphae</taxon>
        <taxon>Entelegynae</taxon>
        <taxon>Araneoidea</taxon>
        <taxon>Araneidae</taxon>
        <taxon>Caerostris</taxon>
    </lineage>
</organism>
<dbReference type="Proteomes" id="UP001054945">
    <property type="component" value="Unassembled WGS sequence"/>
</dbReference>
<evidence type="ECO:0000313" key="2">
    <source>
        <dbReference type="EMBL" id="GIX71129.1"/>
    </source>
</evidence>
<feature type="compositionally biased region" description="Basic and acidic residues" evidence="1">
    <location>
        <begin position="282"/>
        <end position="294"/>
    </location>
</feature>
<accession>A0AAV4MJZ7</accession>
<dbReference type="EMBL" id="BPLR01019724">
    <property type="protein sequence ID" value="GIX71129.1"/>
    <property type="molecule type" value="Genomic_DNA"/>
</dbReference>